<dbReference type="Proteomes" id="UP000245697">
    <property type="component" value="Unassembled WGS sequence"/>
</dbReference>
<keyword evidence="1" id="KW-0812">Transmembrane</keyword>
<keyword evidence="1" id="KW-0472">Membrane</keyword>
<dbReference type="AlphaFoldDB" id="A0A316FB75"/>
<protein>
    <submittedName>
        <fullName evidence="3">Uncharacterized protein</fullName>
    </submittedName>
</protein>
<keyword evidence="2" id="KW-0732">Signal</keyword>
<feature type="transmembrane region" description="Helical" evidence="1">
    <location>
        <begin position="234"/>
        <end position="252"/>
    </location>
</feature>
<gene>
    <name evidence="3" type="ORF">BC793_110101</name>
</gene>
<keyword evidence="4" id="KW-1185">Reference proteome</keyword>
<organism evidence="3 4">
    <name type="scientific">Actinoplanes xinjiangensis</name>
    <dbReference type="NCBI Taxonomy" id="512350"/>
    <lineage>
        <taxon>Bacteria</taxon>
        <taxon>Bacillati</taxon>
        <taxon>Actinomycetota</taxon>
        <taxon>Actinomycetes</taxon>
        <taxon>Micromonosporales</taxon>
        <taxon>Micromonosporaceae</taxon>
        <taxon>Actinoplanes</taxon>
    </lineage>
</organism>
<evidence type="ECO:0000256" key="1">
    <source>
        <dbReference type="SAM" id="Phobius"/>
    </source>
</evidence>
<name>A0A316FB75_9ACTN</name>
<feature type="chain" id="PRO_5039647945" evidence="2">
    <location>
        <begin position="27"/>
        <end position="324"/>
    </location>
</feature>
<feature type="transmembrane region" description="Helical" evidence="1">
    <location>
        <begin position="211"/>
        <end position="228"/>
    </location>
</feature>
<evidence type="ECO:0000313" key="3">
    <source>
        <dbReference type="EMBL" id="PWK46111.1"/>
    </source>
</evidence>
<sequence>MRRLLSGILAVAGAILVPAGPASAHAGDTTSVSDYRTTVTGLSNPLDGLTVRVVEGGARLELGNDSGRTIEILGYSGEPYLEVRPDGTFENVNSPATYINQTLGGETPVPATADPTSAPTWRRVSGDTTVRWHDQRTRWTEPAPPPQVTAAPGETHRLREWAVPLRDQVRTFDIQGTLDYEPPPAAWAWWLGSALLGLAVTLLARRWPRSAGPLALLGGLTTGGYVVTSALDGAGWAPVPILAGLLACAAAWRHPPFYLTLSGFILAAFAGFGSADVFFAAVVPSAGPTWIPRIAVACAIGVGAGLALTGVLRLRAATPEPVAA</sequence>
<dbReference type="EMBL" id="QGGR01000010">
    <property type="protein sequence ID" value="PWK46111.1"/>
    <property type="molecule type" value="Genomic_DNA"/>
</dbReference>
<feature type="transmembrane region" description="Helical" evidence="1">
    <location>
        <begin position="264"/>
        <end position="284"/>
    </location>
</feature>
<feature type="signal peptide" evidence="2">
    <location>
        <begin position="1"/>
        <end position="26"/>
    </location>
</feature>
<feature type="transmembrane region" description="Helical" evidence="1">
    <location>
        <begin position="290"/>
        <end position="312"/>
    </location>
</feature>
<evidence type="ECO:0000313" key="4">
    <source>
        <dbReference type="Proteomes" id="UP000245697"/>
    </source>
</evidence>
<accession>A0A316FB75</accession>
<feature type="transmembrane region" description="Helical" evidence="1">
    <location>
        <begin position="187"/>
        <end position="204"/>
    </location>
</feature>
<proteinExistence type="predicted"/>
<evidence type="ECO:0000256" key="2">
    <source>
        <dbReference type="SAM" id="SignalP"/>
    </source>
</evidence>
<comment type="caution">
    <text evidence="3">The sequence shown here is derived from an EMBL/GenBank/DDBJ whole genome shotgun (WGS) entry which is preliminary data.</text>
</comment>
<dbReference type="RefSeq" id="WP_109595476.1">
    <property type="nucleotide sequence ID" value="NZ_BONA01000055.1"/>
</dbReference>
<reference evidence="3 4" key="1">
    <citation type="submission" date="2018-05" db="EMBL/GenBank/DDBJ databases">
        <title>Genomic Encyclopedia of Archaeal and Bacterial Type Strains, Phase II (KMG-II): from individual species to whole genera.</title>
        <authorList>
            <person name="Goeker M."/>
        </authorList>
    </citation>
    <scope>NUCLEOTIDE SEQUENCE [LARGE SCALE GENOMIC DNA]</scope>
    <source>
        <strain evidence="3 4">DSM 45184</strain>
    </source>
</reference>
<keyword evidence="1" id="KW-1133">Transmembrane helix</keyword>
<dbReference type="OrthoDB" id="5241181at2"/>